<evidence type="ECO:0000313" key="2">
    <source>
        <dbReference type="EMBL" id="KAF6173840.1"/>
    </source>
</evidence>
<comment type="caution">
    <text evidence="2">The sequence shown here is derived from an EMBL/GenBank/DDBJ whole genome shotgun (WGS) entry which is preliminary data.</text>
</comment>
<feature type="region of interest" description="Disordered" evidence="1">
    <location>
        <begin position="160"/>
        <end position="182"/>
    </location>
</feature>
<evidence type="ECO:0000313" key="3">
    <source>
        <dbReference type="Proteomes" id="UP000541444"/>
    </source>
</evidence>
<evidence type="ECO:0000256" key="1">
    <source>
        <dbReference type="SAM" id="MobiDB-lite"/>
    </source>
</evidence>
<reference evidence="2 3" key="1">
    <citation type="journal article" date="2020" name="IScience">
        <title>Genome Sequencing of the Endangered Kingdonia uniflora (Circaeasteraceae, Ranunculales) Reveals Potential Mechanisms of Evolutionary Specialization.</title>
        <authorList>
            <person name="Sun Y."/>
            <person name="Deng T."/>
            <person name="Zhang A."/>
            <person name="Moore M.J."/>
            <person name="Landis J.B."/>
            <person name="Lin N."/>
            <person name="Zhang H."/>
            <person name="Zhang X."/>
            <person name="Huang J."/>
            <person name="Zhang X."/>
            <person name="Sun H."/>
            <person name="Wang H."/>
        </authorList>
    </citation>
    <scope>NUCLEOTIDE SEQUENCE [LARGE SCALE GENOMIC DNA]</scope>
    <source>
        <strain evidence="2">TB1705</strain>
        <tissue evidence="2">Leaf</tissue>
    </source>
</reference>
<dbReference type="Proteomes" id="UP000541444">
    <property type="component" value="Unassembled WGS sequence"/>
</dbReference>
<organism evidence="2 3">
    <name type="scientific">Kingdonia uniflora</name>
    <dbReference type="NCBI Taxonomy" id="39325"/>
    <lineage>
        <taxon>Eukaryota</taxon>
        <taxon>Viridiplantae</taxon>
        <taxon>Streptophyta</taxon>
        <taxon>Embryophyta</taxon>
        <taxon>Tracheophyta</taxon>
        <taxon>Spermatophyta</taxon>
        <taxon>Magnoliopsida</taxon>
        <taxon>Ranunculales</taxon>
        <taxon>Circaeasteraceae</taxon>
        <taxon>Kingdonia</taxon>
    </lineage>
</organism>
<sequence length="182" mass="20818">MGEIFRDSEDTGILAYSGSSGPVLVPYLQIQKLRVREREFTNPIYHLLEDIKAISENNRKRLTEGVFGDIITSTQDMFPVIYEVVNLIEEPSERHPFKTINTQLKKLEPFTNKGECGLLKLMQLQGPFIRMKLTSFKLISLNITPWKHLRVIKKSLQNNKEASNEVDEIPKSDPSCNSSAPR</sequence>
<proteinExistence type="predicted"/>
<dbReference type="EMBL" id="JACGCM010000309">
    <property type="protein sequence ID" value="KAF6173840.1"/>
    <property type="molecule type" value="Genomic_DNA"/>
</dbReference>
<gene>
    <name evidence="2" type="ORF">GIB67_039791</name>
</gene>
<accession>A0A7J7P3C4</accession>
<dbReference type="AlphaFoldDB" id="A0A7J7P3C4"/>
<name>A0A7J7P3C4_9MAGN</name>
<protein>
    <submittedName>
        <fullName evidence="2">Uncharacterized protein</fullName>
    </submittedName>
</protein>
<keyword evidence="3" id="KW-1185">Reference proteome</keyword>